<keyword evidence="6 15" id="KW-0489">Methyltransferase</keyword>
<evidence type="ECO:0000256" key="5">
    <source>
        <dbReference type="ARBA" id="ARBA00022553"/>
    </source>
</evidence>
<evidence type="ECO:0000256" key="4">
    <source>
        <dbReference type="ARBA" id="ARBA00022490"/>
    </source>
</evidence>
<name>A0A9P8D1B7_MORAP</name>
<dbReference type="InterPro" id="IPR055135">
    <property type="entry name" value="PRMT_dom"/>
</dbReference>
<dbReference type="PROSITE" id="PS50942">
    <property type="entry name" value="ENTH"/>
    <property type="match status" value="1"/>
</dbReference>
<evidence type="ECO:0000256" key="15">
    <source>
        <dbReference type="PROSITE-ProRule" id="PRU01015"/>
    </source>
</evidence>
<dbReference type="GO" id="GO:0005634">
    <property type="term" value="C:nucleus"/>
    <property type="evidence" value="ECO:0007669"/>
    <property type="project" value="TreeGrafter"/>
</dbReference>
<evidence type="ECO:0000256" key="3">
    <source>
        <dbReference type="ARBA" id="ARBA00011925"/>
    </source>
</evidence>
<evidence type="ECO:0000256" key="13">
    <source>
        <dbReference type="ARBA" id="ARBA00047384"/>
    </source>
</evidence>
<keyword evidence="10" id="KW-0863">Zinc-finger</keyword>
<comment type="catalytic activity">
    <reaction evidence="13">
        <text>L-arginyl-[protein] + 2 S-adenosyl-L-methionine = N(omega),N(omega)-dimethyl-L-arginyl-[protein] + 2 S-adenosyl-L-homocysteine + 2 H(+)</text>
        <dbReference type="Rhea" id="RHEA:48096"/>
        <dbReference type="Rhea" id="RHEA-COMP:10532"/>
        <dbReference type="Rhea" id="RHEA-COMP:11991"/>
        <dbReference type="ChEBI" id="CHEBI:15378"/>
        <dbReference type="ChEBI" id="CHEBI:29965"/>
        <dbReference type="ChEBI" id="CHEBI:57856"/>
        <dbReference type="ChEBI" id="CHEBI:59789"/>
        <dbReference type="ChEBI" id="CHEBI:61897"/>
        <dbReference type="EC" id="2.1.1.319"/>
    </reaction>
    <physiologicalReaction direction="left-to-right" evidence="13">
        <dbReference type="Rhea" id="RHEA:48097"/>
    </physiologicalReaction>
</comment>
<keyword evidence="12" id="KW-0446">Lipid-binding</keyword>
<evidence type="ECO:0000256" key="17">
    <source>
        <dbReference type="SAM" id="MobiDB-lite"/>
    </source>
</evidence>
<evidence type="ECO:0000256" key="8">
    <source>
        <dbReference type="ARBA" id="ARBA00022691"/>
    </source>
</evidence>
<dbReference type="SUPFAM" id="SSF53335">
    <property type="entry name" value="S-adenosyl-L-methionine-dependent methyltransferases"/>
    <property type="match status" value="1"/>
</dbReference>
<feature type="compositionally biased region" description="Low complexity" evidence="17">
    <location>
        <begin position="327"/>
        <end position="338"/>
    </location>
</feature>
<dbReference type="InterPro" id="IPR025799">
    <property type="entry name" value="Arg_MeTrfase"/>
</dbReference>
<dbReference type="GO" id="GO:0008270">
    <property type="term" value="F:zinc ion binding"/>
    <property type="evidence" value="ECO:0007669"/>
    <property type="project" value="UniProtKB-KW"/>
</dbReference>
<keyword evidence="11" id="KW-0862">Zinc</keyword>
<dbReference type="PANTHER" id="PTHR11006">
    <property type="entry name" value="PROTEIN ARGININE N-METHYLTRANSFERASE"/>
    <property type="match status" value="1"/>
</dbReference>
<evidence type="ECO:0000256" key="7">
    <source>
        <dbReference type="ARBA" id="ARBA00022679"/>
    </source>
</evidence>
<evidence type="ECO:0000256" key="1">
    <source>
        <dbReference type="ARBA" id="ARBA00004514"/>
    </source>
</evidence>
<dbReference type="Pfam" id="PF22528">
    <property type="entry name" value="PRMT_C"/>
    <property type="match status" value="1"/>
</dbReference>
<reference evidence="19" key="1">
    <citation type="submission" date="2021-07" db="EMBL/GenBank/DDBJ databases">
        <title>Draft genome of Mortierella alpina, strain LL118, isolated from an aspen leaf litter sample.</title>
        <authorList>
            <person name="Yang S."/>
            <person name="Vinatzer B.A."/>
        </authorList>
    </citation>
    <scope>NUCLEOTIDE SEQUENCE</scope>
    <source>
        <strain evidence="19">LL118</strain>
    </source>
</reference>
<dbReference type="CDD" id="cd02440">
    <property type="entry name" value="AdoMet_MTases"/>
    <property type="match status" value="1"/>
</dbReference>
<dbReference type="Proteomes" id="UP000717515">
    <property type="component" value="Unassembled WGS sequence"/>
</dbReference>
<dbReference type="GO" id="GO:0042054">
    <property type="term" value="F:histone methyltransferase activity"/>
    <property type="evidence" value="ECO:0007669"/>
    <property type="project" value="TreeGrafter"/>
</dbReference>
<evidence type="ECO:0000256" key="14">
    <source>
        <dbReference type="ARBA" id="ARBA00049303"/>
    </source>
</evidence>
<dbReference type="SUPFAM" id="SSF57667">
    <property type="entry name" value="beta-beta-alpha zinc fingers"/>
    <property type="match status" value="1"/>
</dbReference>
<evidence type="ECO:0000256" key="12">
    <source>
        <dbReference type="ARBA" id="ARBA00023121"/>
    </source>
</evidence>
<gene>
    <name evidence="19" type="ORF">KVV02_006513</name>
</gene>
<evidence type="ECO:0000256" key="6">
    <source>
        <dbReference type="ARBA" id="ARBA00022603"/>
    </source>
</evidence>
<dbReference type="FunFam" id="1.25.40.90:FF:000006">
    <property type="entry name" value="Clathrin interactor 1"/>
    <property type="match status" value="1"/>
</dbReference>
<dbReference type="SMART" id="SM00726">
    <property type="entry name" value="UIM"/>
    <property type="match status" value="2"/>
</dbReference>
<dbReference type="SUPFAM" id="SSF48464">
    <property type="entry name" value="ENTH/VHS domain"/>
    <property type="match status" value="1"/>
</dbReference>
<dbReference type="Pfam" id="PF21137">
    <property type="entry name" value="ANM3_C2H2_Zf"/>
    <property type="match status" value="1"/>
</dbReference>
<proteinExistence type="inferred from homology"/>
<dbReference type="AlphaFoldDB" id="A0A9P8D1B7"/>
<keyword evidence="16" id="KW-0175">Coiled coil</keyword>
<comment type="similarity">
    <text evidence="2">Belongs to the epsin family.</text>
</comment>
<dbReference type="InterPro" id="IPR025714">
    <property type="entry name" value="Methyltranfer_dom"/>
</dbReference>
<dbReference type="GO" id="GO:0005829">
    <property type="term" value="C:cytosol"/>
    <property type="evidence" value="ECO:0007669"/>
    <property type="project" value="UniProtKB-SubCell"/>
</dbReference>
<dbReference type="InterPro" id="IPR029063">
    <property type="entry name" value="SAM-dependent_MTases_sf"/>
</dbReference>
<evidence type="ECO:0000256" key="16">
    <source>
        <dbReference type="SAM" id="Coils"/>
    </source>
</evidence>
<organism evidence="19 20">
    <name type="scientific">Mortierella alpina</name>
    <name type="common">Oleaginous fungus</name>
    <name type="synonym">Mortierella renispora</name>
    <dbReference type="NCBI Taxonomy" id="64518"/>
    <lineage>
        <taxon>Eukaryota</taxon>
        <taxon>Fungi</taxon>
        <taxon>Fungi incertae sedis</taxon>
        <taxon>Mucoromycota</taxon>
        <taxon>Mortierellomycotina</taxon>
        <taxon>Mortierellomycetes</taxon>
        <taxon>Mortierellales</taxon>
        <taxon>Mortierellaceae</taxon>
        <taxon>Mortierella</taxon>
    </lineage>
</organism>
<dbReference type="GO" id="GO:0032259">
    <property type="term" value="P:methylation"/>
    <property type="evidence" value="ECO:0007669"/>
    <property type="project" value="UniProtKB-KW"/>
</dbReference>
<evidence type="ECO:0000313" key="19">
    <source>
        <dbReference type="EMBL" id="KAG9327036.1"/>
    </source>
</evidence>
<dbReference type="GO" id="GO:0008289">
    <property type="term" value="F:lipid binding"/>
    <property type="evidence" value="ECO:0007669"/>
    <property type="project" value="UniProtKB-KW"/>
</dbReference>
<dbReference type="Pfam" id="PF01417">
    <property type="entry name" value="ENTH"/>
    <property type="match status" value="1"/>
</dbReference>
<evidence type="ECO:0000259" key="18">
    <source>
        <dbReference type="PROSITE" id="PS50942"/>
    </source>
</evidence>
<evidence type="ECO:0000256" key="2">
    <source>
        <dbReference type="ARBA" id="ARBA00010130"/>
    </source>
</evidence>
<dbReference type="SMART" id="SM00273">
    <property type="entry name" value="ENTH"/>
    <property type="match status" value="1"/>
</dbReference>
<evidence type="ECO:0000313" key="20">
    <source>
        <dbReference type="Proteomes" id="UP000717515"/>
    </source>
</evidence>
<dbReference type="InterPro" id="IPR049482">
    <property type="entry name" value="ANM3-like_C2H2_Zf"/>
</dbReference>
<feature type="domain" description="ENTH" evidence="18">
    <location>
        <begin position="19"/>
        <end position="151"/>
    </location>
</feature>
<dbReference type="Gene3D" id="1.25.40.90">
    <property type="match status" value="1"/>
</dbReference>
<dbReference type="PROSITE" id="PS51678">
    <property type="entry name" value="SAM_MT_PRMT"/>
    <property type="match status" value="1"/>
</dbReference>
<dbReference type="PANTHER" id="PTHR11006:SF123">
    <property type="entry name" value="RIBOSOMAL PROTEIN ARGININE N-METHYLTRANSFERASE RMT3"/>
    <property type="match status" value="1"/>
</dbReference>
<dbReference type="InterPro" id="IPR003903">
    <property type="entry name" value="UIM_dom"/>
</dbReference>
<dbReference type="Gene3D" id="3.40.50.150">
    <property type="entry name" value="Vaccinia Virus protein VP39"/>
    <property type="match status" value="1"/>
</dbReference>
<evidence type="ECO:0000256" key="9">
    <source>
        <dbReference type="ARBA" id="ARBA00022723"/>
    </source>
</evidence>
<keyword evidence="4" id="KW-0963">Cytoplasm</keyword>
<feature type="compositionally biased region" description="Low complexity" evidence="17">
    <location>
        <begin position="347"/>
        <end position="362"/>
    </location>
</feature>
<dbReference type="EMBL" id="JAIFTL010000010">
    <property type="protein sequence ID" value="KAG9327036.1"/>
    <property type="molecule type" value="Genomic_DNA"/>
</dbReference>
<feature type="region of interest" description="Disordered" evidence="17">
    <location>
        <begin position="145"/>
        <end position="187"/>
    </location>
</feature>
<feature type="coiled-coil region" evidence="16">
    <location>
        <begin position="604"/>
        <end position="631"/>
    </location>
</feature>
<dbReference type="CDD" id="cd16991">
    <property type="entry name" value="ENTH_Ent1_Ent2"/>
    <property type="match status" value="1"/>
</dbReference>
<comment type="catalytic activity">
    <reaction evidence="14">
        <text>L-arginyl-[protein] + S-adenosyl-L-methionine = N(omega)-methyl-L-arginyl-[protein] + S-adenosyl-L-homocysteine + H(+)</text>
        <dbReference type="Rhea" id="RHEA:48100"/>
        <dbReference type="Rhea" id="RHEA-COMP:10532"/>
        <dbReference type="Rhea" id="RHEA-COMP:11990"/>
        <dbReference type="ChEBI" id="CHEBI:15378"/>
        <dbReference type="ChEBI" id="CHEBI:29965"/>
        <dbReference type="ChEBI" id="CHEBI:57856"/>
        <dbReference type="ChEBI" id="CHEBI:59789"/>
        <dbReference type="ChEBI" id="CHEBI:65280"/>
    </reaction>
    <physiologicalReaction direction="left-to-right" evidence="14">
        <dbReference type="Rhea" id="RHEA:48101"/>
    </physiologicalReaction>
</comment>
<dbReference type="Gene3D" id="2.70.160.11">
    <property type="entry name" value="Hnrnp arginine n-methyltransferase1"/>
    <property type="match status" value="1"/>
</dbReference>
<dbReference type="PROSITE" id="PS50330">
    <property type="entry name" value="UIM"/>
    <property type="match status" value="2"/>
</dbReference>
<feature type="region of interest" description="Disordered" evidence="17">
    <location>
        <begin position="300"/>
        <end position="362"/>
    </location>
</feature>
<keyword evidence="5" id="KW-0597">Phosphoprotein</keyword>
<protein>
    <recommendedName>
        <fullName evidence="3">type I protein arginine methyltransferase</fullName>
        <ecNumber evidence="3">2.1.1.319</ecNumber>
    </recommendedName>
</protein>
<dbReference type="EC" id="2.1.1.319" evidence="3"/>
<comment type="caution">
    <text evidence="19">The sequence shown here is derived from an EMBL/GenBank/DDBJ whole genome shotgun (WGS) entry which is preliminary data.</text>
</comment>
<evidence type="ECO:0000256" key="10">
    <source>
        <dbReference type="ARBA" id="ARBA00022771"/>
    </source>
</evidence>
<keyword evidence="7 15" id="KW-0808">Transferase</keyword>
<accession>A0A9P8D1B7</accession>
<dbReference type="InterPro" id="IPR013809">
    <property type="entry name" value="ENTH"/>
</dbReference>
<dbReference type="Pfam" id="PF13847">
    <property type="entry name" value="Methyltransf_31"/>
    <property type="match status" value="1"/>
</dbReference>
<sequence length="1027" mass="115961">MASATPKYAAKSTLRSIKNFSKGYTDMQAKVREATSNDPWGPSGTQMNELARATFGQQEFLEIMEILDKRMNDKGKNWRHVFKALTVLDYLLHVGSENVVKYARENLYIVKTLKEFQYIDEEGKDQGSNVRQKAKDITALLSDEARLKEERRSRNAMRDRMSGRTPGDDRYGEHTPVYERPGAGDDDRDLQRALEESRRMAQSENTRHSEEDDLQKALELSKKEEQDRLKTVEKYNELSLTEDWEADSKYTATKAPNAADEKYAHLAMALSNREDGMDTFGNTGQLRVPAHHSFGLNRGTSNGAPNPFQGMGGHANNSNSLIDIGDSNNGLNRSNSNNPFQATSQAGGFNSPSQSSSGFLSSHTTGFGAMNGGSFNQYSTGQANNSNSGAYSNNTLNQASPMSNRILQGATTGGSSGTDAAASAAFNARRQSTISQAYTQSEYSESEFGEQDNGWDDWEDEDGMAGCDPQCLFCAQTFPSAREVFDHCTQTHGFDFLRARQQFDLDFYQSIRLINYLRKQALEVEKFAETTCWEGLKDGGEPFLADDEYLRPVLEDDSLLFAFEDLDLEEGDAENEAILMPQGELKKKMTRSSWEDIVPTTDLERKLLKQVQQAEEKLFAMEVQHHNLEQQFQEYRARVKESFFDTLEDATARSVVSQSGRSRAGGEEKEPETVVVPQDEGNYYFNSYAHSDIHQQMLDDRVRTEGYRDYIYENKDIFKGKTVLDVGCGTGILSMFAAKAGAARVLSVDNSDIIEKARKNIVENGFQDVITLFRGKIEEIKLPCKVDIIISEWMGYFLLYEAMLDSVLVARDRFLVPGGILAPSQTRILLTTTSDESFLDDSIHYWNDVYGFKMSTMKENVLREAVVDFVSPETIVTNTVTIKDLPHQTITVAGLDFVSEFDLEMQRDDHVSAFVGYFDTWFTRDGKDVPLDVGISKEELKEHQMNGFTTGPVYTRSEETHWKQTMFVLEKAIELKKGDHIKGTFYCDKNHMNPRALDLRIVYEVVRVDKGEQERAEDKADLTFFLR</sequence>
<evidence type="ECO:0000256" key="11">
    <source>
        <dbReference type="ARBA" id="ARBA00022833"/>
    </source>
</evidence>
<dbReference type="InterPro" id="IPR008942">
    <property type="entry name" value="ENTH_VHS"/>
</dbReference>
<comment type="subcellular location">
    <subcellularLocation>
        <location evidence="1">Cytoplasm</location>
        <location evidence="1">Cytosol</location>
    </subcellularLocation>
</comment>
<dbReference type="GO" id="GO:0035242">
    <property type="term" value="F:protein-arginine omega-N asymmetric methyltransferase activity"/>
    <property type="evidence" value="ECO:0007669"/>
    <property type="project" value="UniProtKB-EC"/>
</dbReference>
<dbReference type="InterPro" id="IPR036236">
    <property type="entry name" value="Znf_C2H2_sf"/>
</dbReference>
<keyword evidence="8 15" id="KW-0949">S-adenosyl-L-methionine</keyword>
<dbReference type="FunFam" id="3.40.50.150:FF:000003">
    <property type="entry name" value="Blast:Protein arginine N-methyltransferase 1"/>
    <property type="match status" value="1"/>
</dbReference>
<keyword evidence="9" id="KW-0479">Metal-binding</keyword>